<proteinExistence type="predicted"/>
<feature type="region of interest" description="Disordered" evidence="1">
    <location>
        <begin position="35"/>
        <end position="73"/>
    </location>
</feature>
<name>A0ABR3XCW6_9EURO</name>
<feature type="region of interest" description="Disordered" evidence="1">
    <location>
        <begin position="1"/>
        <end position="22"/>
    </location>
</feature>
<keyword evidence="3" id="KW-1185">Reference proteome</keyword>
<feature type="compositionally biased region" description="Basic and acidic residues" evidence="1">
    <location>
        <begin position="58"/>
        <end position="68"/>
    </location>
</feature>
<dbReference type="Proteomes" id="UP001583193">
    <property type="component" value="Unassembled WGS sequence"/>
</dbReference>
<evidence type="ECO:0000313" key="2">
    <source>
        <dbReference type="EMBL" id="KAL1873635.1"/>
    </source>
</evidence>
<dbReference type="EMBL" id="JAVDPF010000021">
    <property type="protein sequence ID" value="KAL1873635.1"/>
    <property type="molecule type" value="Genomic_DNA"/>
</dbReference>
<evidence type="ECO:0000313" key="3">
    <source>
        <dbReference type="Proteomes" id="UP001583193"/>
    </source>
</evidence>
<organism evidence="2 3">
    <name type="scientific">Paecilomyces lecythidis</name>
    <dbReference type="NCBI Taxonomy" id="3004212"/>
    <lineage>
        <taxon>Eukaryota</taxon>
        <taxon>Fungi</taxon>
        <taxon>Dikarya</taxon>
        <taxon>Ascomycota</taxon>
        <taxon>Pezizomycotina</taxon>
        <taxon>Eurotiomycetes</taxon>
        <taxon>Eurotiomycetidae</taxon>
        <taxon>Eurotiales</taxon>
        <taxon>Thermoascaceae</taxon>
        <taxon>Paecilomyces</taxon>
    </lineage>
</organism>
<reference evidence="2 3" key="1">
    <citation type="journal article" date="2024" name="IMA Fungus">
        <title>IMA Genome - F19 : A genome assembly and annotation guide to empower mycologists, including annotated draft genome sequences of Ceratocystis pirilliformis, Diaporthe australafricana, Fusarium ophioides, Paecilomyces lecythidis, and Sporothrix stenoceras.</title>
        <authorList>
            <person name="Aylward J."/>
            <person name="Wilson A.M."/>
            <person name="Visagie C.M."/>
            <person name="Spraker J."/>
            <person name="Barnes I."/>
            <person name="Buitendag C."/>
            <person name="Ceriani C."/>
            <person name="Del Mar Angel L."/>
            <person name="du Plessis D."/>
            <person name="Fuchs T."/>
            <person name="Gasser K."/>
            <person name="Kramer D."/>
            <person name="Li W."/>
            <person name="Munsamy K."/>
            <person name="Piso A."/>
            <person name="Price J.L."/>
            <person name="Sonnekus B."/>
            <person name="Thomas C."/>
            <person name="van der Nest A."/>
            <person name="van Dijk A."/>
            <person name="van Heerden A."/>
            <person name="van Vuuren N."/>
            <person name="Yilmaz N."/>
            <person name="Duong T.A."/>
            <person name="van der Merwe N.A."/>
            <person name="Wingfield M.J."/>
            <person name="Wingfield B.D."/>
        </authorList>
    </citation>
    <scope>NUCLEOTIDE SEQUENCE [LARGE SCALE GENOMIC DNA]</scope>
    <source>
        <strain evidence="2 3">CMW 18167</strain>
    </source>
</reference>
<comment type="caution">
    <text evidence="2">The sequence shown here is derived from an EMBL/GenBank/DDBJ whole genome shotgun (WGS) entry which is preliminary data.</text>
</comment>
<evidence type="ECO:0000256" key="1">
    <source>
        <dbReference type="SAM" id="MobiDB-lite"/>
    </source>
</evidence>
<accession>A0ABR3XCW6</accession>
<protein>
    <submittedName>
        <fullName evidence="2">Uncharacterized protein</fullName>
    </submittedName>
</protein>
<sequence>MAVTRHMLSLQRSKKARQHTLFRDSVHGPFSVFRRSPRFLTSQPDNGDPRRYSRSSRTHGETQSDGHFLDNSSVSNESIPVEVQALPDATNNLSAAQNPRNLVRRTGSIQSSANCQTLQAEPASEITSLNSSIPSSRIEHTETVQYPSNPEILLETERALLYAEIMATDNDDDALSTLTDMTSISFLSSPGRVDGTTFSEDDNSPSSEGIERYLKNTDISIDPMAIAPASIVEEIGVPEDGHWEWISVLEHRFCYNHETTEMLLQYADRWMRTRDFDDCTAESVLAARWKLYRERPWELDVCKPNSTAGCQCSLLSEVDTPLQRIQRGNEDFWLVRWKPRWTKAAEISRFEDVRLGLNERLRAQGRRISIRIENANDRWNAACKKMMEIKRADDYI</sequence>
<gene>
    <name evidence="2" type="ORF">Plec18167_006152</name>
</gene>